<accession>A0A2D1KNU7</accession>
<dbReference type="EMBL" id="CP017697">
    <property type="protein sequence ID" value="ATO43732.1"/>
    <property type="molecule type" value="Genomic_DNA"/>
</dbReference>
<dbReference type="Pfam" id="PF10131">
    <property type="entry name" value="PTPS_related"/>
    <property type="match status" value="1"/>
</dbReference>
<evidence type="ECO:0000313" key="2">
    <source>
        <dbReference type="EMBL" id="ATO43732.1"/>
    </source>
</evidence>
<name>A0A2D1KNU7_9LACO</name>
<sequence>MGFDIVFKRIYWRDVAPYVWIAGMAVLLILPQLILHSTIVGSDAIFHFNRIYNAAKQMQNFNFSYFQTNYGFQQSGRIINALYGPYFAYLSGVLLILVRSWYHFQIVSTFLVYLIGGIGMYLLATKVRATKQIALIAALLFMNVGWLPRWGLSQNLNSWGAALAPFVLICAVRMISDHQRPIKIIPLALIMAIIIEIHILSTILFTLVLLPFFMIGLWRANDKIKMLLDTILAALLTILLTANIWGSFLTIFANNSIAEPAKFALEQNALQFSMILGQRNQLGAVCLILFAAQLVYVLVSKQATTVNRVVTVIGALILFIASDLFPWVTLQHQLPFLQSTLQFPVRFTIIAYPLLFCGAAISATQLRLSSERHTGYYRFGALIAVLLCLAPNMLSMALKAETYHSVDVLNSWTGVTVLADTPDQIRSSLHAEHPGQLLTLVEKRHPDYLPIPSEFKRLNFKRSDEYEKQIIDRHREFEHKVLSGGRLQLTWNAERRDYRQVPLIMYKESILQLNGHRLNSYQYDETNIGAPVVPQEIGRNTLILQFKQPRSFTNLLILSLVSWLVLSCVGVGKVVYQYKKYYKRG</sequence>
<keyword evidence="3" id="KW-1185">Reference proteome</keyword>
<organism evidence="2 3">
    <name type="scientific">Loigolactobacillus coryniformis subsp. torquens DSM 20004 = KCTC 3535</name>
    <dbReference type="NCBI Taxonomy" id="1423822"/>
    <lineage>
        <taxon>Bacteria</taxon>
        <taxon>Bacillati</taxon>
        <taxon>Bacillota</taxon>
        <taxon>Bacilli</taxon>
        <taxon>Lactobacillales</taxon>
        <taxon>Lactobacillaceae</taxon>
        <taxon>Loigolactobacillus</taxon>
    </lineage>
</organism>
<dbReference type="Proteomes" id="UP000223559">
    <property type="component" value="Chromosome"/>
</dbReference>
<dbReference type="AlphaFoldDB" id="A0A2D1KNU7"/>
<evidence type="ECO:0000313" key="3">
    <source>
        <dbReference type="Proteomes" id="UP000223559"/>
    </source>
</evidence>
<proteinExistence type="predicted"/>
<gene>
    <name evidence="2" type="ORF">LC20004_07340</name>
</gene>
<dbReference type="InterPro" id="IPR018776">
    <property type="entry name" value="Membrane_prot_PTPS-rel_domain"/>
</dbReference>
<protein>
    <recommendedName>
        <fullName evidence="1">Membrane protein 6-pyruvoyl-tetrahydropterin synthase-related domain-containing protein</fullName>
    </recommendedName>
</protein>
<feature type="domain" description="Membrane protein 6-pyruvoyl-tetrahydropterin synthase-related" evidence="1">
    <location>
        <begin position="84"/>
        <end position="382"/>
    </location>
</feature>
<reference evidence="2 3" key="1">
    <citation type="submission" date="2016-10" db="EMBL/GenBank/DDBJ databases">
        <title>The whole genome sequencing and assembly of L. cotyniformis subsp. torquens DSM 20004 strain.</title>
        <authorList>
            <person name="Park M.-K."/>
            <person name="Lee Y.-J."/>
            <person name="Yi H."/>
            <person name="Bahn Y.-S."/>
            <person name="Kim J.F."/>
            <person name="Lee D.-W."/>
        </authorList>
    </citation>
    <scope>NUCLEOTIDE SEQUENCE [LARGE SCALE GENOMIC DNA]</scope>
    <source>
        <strain evidence="2 3">DSM 20004</strain>
    </source>
</reference>
<evidence type="ECO:0000259" key="1">
    <source>
        <dbReference type="Pfam" id="PF10131"/>
    </source>
</evidence>
<dbReference type="KEGG" id="lcy:LC20004_07340"/>